<keyword evidence="6" id="KW-0732">Signal</keyword>
<evidence type="ECO:0000256" key="15">
    <source>
        <dbReference type="ARBA" id="ARBA00038993"/>
    </source>
</evidence>
<dbReference type="PROSITE" id="PS00137">
    <property type="entry name" value="SUBTILASE_HIS"/>
    <property type="match status" value="1"/>
</dbReference>
<dbReference type="Gene3D" id="2.60.120.260">
    <property type="entry name" value="Galactose-binding domain-like"/>
    <property type="match status" value="1"/>
</dbReference>
<dbReference type="GO" id="GO:0004252">
    <property type="term" value="F:serine-type endopeptidase activity"/>
    <property type="evidence" value="ECO:0007669"/>
    <property type="project" value="UniProtKB-UniRule"/>
</dbReference>
<dbReference type="InterPro" id="IPR000209">
    <property type="entry name" value="Peptidase_S8/S53_dom"/>
</dbReference>
<dbReference type="InterPro" id="IPR034182">
    <property type="entry name" value="Kexin/furin"/>
</dbReference>
<dbReference type="Pfam" id="PF00082">
    <property type="entry name" value="Peptidase_S8"/>
    <property type="match status" value="1"/>
</dbReference>
<dbReference type="InterPro" id="IPR002884">
    <property type="entry name" value="P_dom"/>
</dbReference>
<evidence type="ECO:0000256" key="3">
    <source>
        <dbReference type="ARBA" id="ARBA00005325"/>
    </source>
</evidence>
<keyword evidence="10" id="KW-0333">Golgi apparatus</keyword>
<name>A0AAD9VQG9_9HYME</name>
<dbReference type="PROSITE" id="PS51892">
    <property type="entry name" value="SUBTILASE"/>
    <property type="match status" value="1"/>
</dbReference>
<evidence type="ECO:0000256" key="14">
    <source>
        <dbReference type="ARBA" id="ARBA00035756"/>
    </source>
</evidence>
<dbReference type="GO" id="GO:0005615">
    <property type="term" value="C:extracellular space"/>
    <property type="evidence" value="ECO:0007669"/>
    <property type="project" value="TreeGrafter"/>
</dbReference>
<evidence type="ECO:0000256" key="11">
    <source>
        <dbReference type="ARBA" id="ARBA00023145"/>
    </source>
</evidence>
<evidence type="ECO:0000256" key="1">
    <source>
        <dbReference type="ARBA" id="ARBA00001913"/>
    </source>
</evidence>
<sequence>MDQQKIVRRDKRDYVSLSILDSEKPLRREKRLPWNAYGISSNTIEKDERKHRRVYSANRYNQNHGALFNDELWDLEWYLQDTRSDKKLPKLDLNVLPVYKLGVTGRGVRVAVLDDGLEHDHDDLRNNYDPDISYNVNEGTNNPMPRYEATGMNAHGTRCAGEIAMEANNGKCGVGVAFEASIGGIKLLDGLVNDRVEGEALGFKPEIVDIYTASWGPPDDGRSLEAPGRLAREAIDRGIKKGRNGKGSIYVWASGNGGSRYDNCGCDGYVGSIYTVAIGSASQTGRSPWYSEKCPAILATTYSSGAYQDQMIATTDLRNTCTIKHTGTSASAPLAAGILALALQANKDLTWRDIQHLIILTSDYNLLNDNPGWFKNAVGFWYNLHFGFGLMNAYALVRAASNWTTVPEKRMCEVPREFMSDAKLIHGTMRVIRFPAAKSCSNVSKRIAFLEHVEIEASLEYPRRGVLEMYLIAPSGTRVQILSRRNLDDSADGFDKWKFMSVATWGEDPRGTWMLHLVDKIGSAAYNGTIGEFKLILHGTRRLPHYRKYGSRIYDGAYEEKRKAAR</sequence>
<evidence type="ECO:0000256" key="5">
    <source>
        <dbReference type="ARBA" id="ARBA00022685"/>
    </source>
</evidence>
<dbReference type="InterPro" id="IPR015500">
    <property type="entry name" value="Peptidase_S8_subtilisin-rel"/>
</dbReference>
<reference evidence="19" key="2">
    <citation type="journal article" date="2023" name="Commun. Biol.">
        <title>Intrasexual cuticular hydrocarbon dimorphism in a wasp sheds light on hydrocarbon biosynthesis genes in Hymenoptera.</title>
        <authorList>
            <person name="Moris V.C."/>
            <person name="Podsiadlowski L."/>
            <person name="Martin S."/>
            <person name="Oeyen J.P."/>
            <person name="Donath A."/>
            <person name="Petersen M."/>
            <person name="Wilbrandt J."/>
            <person name="Misof B."/>
            <person name="Liedtke D."/>
            <person name="Thamm M."/>
            <person name="Scheiner R."/>
            <person name="Schmitt T."/>
            <person name="Niehuis O."/>
        </authorList>
    </citation>
    <scope>NUCLEOTIDE SEQUENCE</scope>
    <source>
        <strain evidence="19">GBR_01_08_01A</strain>
    </source>
</reference>
<dbReference type="PRINTS" id="PR00723">
    <property type="entry name" value="SUBTILISIN"/>
</dbReference>
<evidence type="ECO:0000256" key="9">
    <source>
        <dbReference type="ARBA" id="ARBA00022837"/>
    </source>
</evidence>
<dbReference type="InterPro" id="IPR022398">
    <property type="entry name" value="Peptidase_S8_His-AS"/>
</dbReference>
<comment type="catalytic activity">
    <reaction evidence="14">
        <text>Release of mature proteins from their proproteins by cleavage of -Arg-Xaa-Yaa-Arg-|-Zaa- bonds, where Xaa can be any amino acid and Yaa is Arg or Lys. Releases albumin, complement component C3 and von Willebrand factor from their respective precursors.</text>
        <dbReference type="EC" id="3.4.21.75"/>
    </reaction>
</comment>
<evidence type="ECO:0000256" key="4">
    <source>
        <dbReference type="ARBA" id="ARBA00022670"/>
    </source>
</evidence>
<gene>
    <name evidence="19" type="ORF">KPH14_009349</name>
</gene>
<keyword evidence="9" id="KW-0106">Calcium</keyword>
<dbReference type="CDD" id="cd04059">
    <property type="entry name" value="Peptidases_S8_Protein_convertases_Kexins_Furin-like"/>
    <property type="match status" value="1"/>
</dbReference>
<dbReference type="PANTHER" id="PTHR42884:SF14">
    <property type="entry name" value="NEUROENDOCRINE CONVERTASE 1"/>
    <property type="match status" value="1"/>
</dbReference>
<keyword evidence="4 17" id="KW-0645">Protease</keyword>
<evidence type="ECO:0000256" key="17">
    <source>
        <dbReference type="PROSITE-ProRule" id="PRU01240"/>
    </source>
</evidence>
<feature type="active site" description="Charge relay system" evidence="16 17">
    <location>
        <position position="329"/>
    </location>
</feature>
<dbReference type="SUPFAM" id="SSF52743">
    <property type="entry name" value="Subtilisin-like"/>
    <property type="match status" value="1"/>
</dbReference>
<dbReference type="GO" id="GO:0000139">
    <property type="term" value="C:Golgi membrane"/>
    <property type="evidence" value="ECO:0007669"/>
    <property type="project" value="UniProtKB-SubCell"/>
</dbReference>
<keyword evidence="8 17" id="KW-0720">Serine protease</keyword>
<dbReference type="AlphaFoldDB" id="A0AAD9VQG9"/>
<evidence type="ECO:0000256" key="12">
    <source>
        <dbReference type="ARBA" id="ARBA00023157"/>
    </source>
</evidence>
<keyword evidence="11" id="KW-0865">Zymogen</keyword>
<proteinExistence type="inferred from homology"/>
<dbReference type="SUPFAM" id="SSF49785">
    <property type="entry name" value="Galactose-binding domain-like"/>
    <property type="match status" value="1"/>
</dbReference>
<dbReference type="PANTHER" id="PTHR42884">
    <property type="entry name" value="PROPROTEIN CONVERTASE SUBTILISIN/KEXIN-RELATED"/>
    <property type="match status" value="1"/>
</dbReference>
<dbReference type="InterPro" id="IPR023828">
    <property type="entry name" value="Peptidase_S8_Ser-AS"/>
</dbReference>
<evidence type="ECO:0000313" key="19">
    <source>
        <dbReference type="EMBL" id="KAK2583351.1"/>
    </source>
</evidence>
<evidence type="ECO:0000256" key="13">
    <source>
        <dbReference type="ARBA" id="ARBA00023180"/>
    </source>
</evidence>
<evidence type="ECO:0000256" key="16">
    <source>
        <dbReference type="PIRSR" id="PIRSR615500-1"/>
    </source>
</evidence>
<evidence type="ECO:0000259" key="18">
    <source>
        <dbReference type="PROSITE" id="PS51829"/>
    </source>
</evidence>
<protein>
    <recommendedName>
        <fullName evidence="15">furin</fullName>
        <ecNumber evidence="15">3.4.21.75</ecNumber>
    </recommendedName>
</protein>
<reference evidence="19" key="1">
    <citation type="submission" date="2021-08" db="EMBL/GenBank/DDBJ databases">
        <authorList>
            <person name="Misof B."/>
            <person name="Oliver O."/>
            <person name="Podsiadlowski L."/>
            <person name="Donath A."/>
            <person name="Peters R."/>
            <person name="Mayer C."/>
            <person name="Rust J."/>
            <person name="Gunkel S."/>
            <person name="Lesny P."/>
            <person name="Martin S."/>
            <person name="Oeyen J.P."/>
            <person name="Petersen M."/>
            <person name="Panagiotis P."/>
            <person name="Wilbrandt J."/>
            <person name="Tanja T."/>
        </authorList>
    </citation>
    <scope>NUCLEOTIDE SEQUENCE</scope>
    <source>
        <strain evidence="19">GBR_01_08_01A</strain>
        <tissue evidence="19">Thorax + abdomen</tissue>
    </source>
</reference>
<dbReference type="PROSITE" id="PS51829">
    <property type="entry name" value="P_HOMO_B"/>
    <property type="match status" value="1"/>
</dbReference>
<dbReference type="PROSITE" id="PS00136">
    <property type="entry name" value="SUBTILASE_ASP"/>
    <property type="match status" value="1"/>
</dbReference>
<evidence type="ECO:0000256" key="7">
    <source>
        <dbReference type="ARBA" id="ARBA00022801"/>
    </source>
</evidence>
<organism evidence="19 20">
    <name type="scientific">Odynerus spinipes</name>
    <dbReference type="NCBI Taxonomy" id="1348599"/>
    <lineage>
        <taxon>Eukaryota</taxon>
        <taxon>Metazoa</taxon>
        <taxon>Ecdysozoa</taxon>
        <taxon>Arthropoda</taxon>
        <taxon>Hexapoda</taxon>
        <taxon>Insecta</taxon>
        <taxon>Pterygota</taxon>
        <taxon>Neoptera</taxon>
        <taxon>Endopterygota</taxon>
        <taxon>Hymenoptera</taxon>
        <taxon>Apocrita</taxon>
        <taxon>Aculeata</taxon>
        <taxon>Vespoidea</taxon>
        <taxon>Vespidae</taxon>
        <taxon>Eumeninae</taxon>
        <taxon>Odynerus</taxon>
    </lineage>
</organism>
<dbReference type="InterPro" id="IPR023827">
    <property type="entry name" value="Peptidase_S8_Asp-AS"/>
</dbReference>
<dbReference type="Gene3D" id="3.40.50.200">
    <property type="entry name" value="Peptidase S8/S53 domain"/>
    <property type="match status" value="1"/>
</dbReference>
<evidence type="ECO:0000313" key="20">
    <source>
        <dbReference type="Proteomes" id="UP001258017"/>
    </source>
</evidence>
<dbReference type="FunFam" id="2.60.120.260:FF:000006">
    <property type="entry name" value="Proprotein convertase subtilisin/kexin type 5"/>
    <property type="match status" value="1"/>
</dbReference>
<dbReference type="EC" id="3.4.21.75" evidence="15"/>
<dbReference type="Proteomes" id="UP001258017">
    <property type="component" value="Unassembled WGS sequence"/>
</dbReference>
<dbReference type="EMBL" id="JAIFRP010000030">
    <property type="protein sequence ID" value="KAK2583351.1"/>
    <property type="molecule type" value="Genomic_DNA"/>
</dbReference>
<accession>A0AAD9VQG9</accession>
<dbReference type="InterPro" id="IPR008979">
    <property type="entry name" value="Galactose-bd-like_sf"/>
</dbReference>
<dbReference type="FunFam" id="3.40.50.200:FF:000001">
    <property type="entry name" value="Furin 2, isoform B"/>
    <property type="match status" value="1"/>
</dbReference>
<dbReference type="GO" id="GO:0043005">
    <property type="term" value="C:neuron projection"/>
    <property type="evidence" value="ECO:0007669"/>
    <property type="project" value="TreeGrafter"/>
</dbReference>
<dbReference type="InterPro" id="IPR036852">
    <property type="entry name" value="Peptidase_S8/S53_dom_sf"/>
</dbReference>
<comment type="similarity">
    <text evidence="3">Belongs to the peptidase S8 family. Furin subfamily.</text>
</comment>
<feature type="active site" description="Charge relay system" evidence="16 17">
    <location>
        <position position="155"/>
    </location>
</feature>
<dbReference type="PROSITE" id="PS00138">
    <property type="entry name" value="SUBTILASE_SER"/>
    <property type="match status" value="1"/>
</dbReference>
<feature type="active site" description="Charge relay system" evidence="16 17">
    <location>
        <position position="114"/>
    </location>
</feature>
<keyword evidence="12" id="KW-1015">Disulfide bond</keyword>
<evidence type="ECO:0000256" key="6">
    <source>
        <dbReference type="ARBA" id="ARBA00022729"/>
    </source>
</evidence>
<dbReference type="Pfam" id="PF01483">
    <property type="entry name" value="P_proprotein"/>
    <property type="match status" value="1"/>
</dbReference>
<comment type="subcellular location">
    <subcellularLocation>
        <location evidence="2">Golgi apparatus membrane</location>
    </subcellularLocation>
</comment>
<keyword evidence="7 17" id="KW-0378">Hydrolase</keyword>
<evidence type="ECO:0000256" key="10">
    <source>
        <dbReference type="ARBA" id="ARBA00023034"/>
    </source>
</evidence>
<evidence type="ECO:0000256" key="8">
    <source>
        <dbReference type="ARBA" id="ARBA00022825"/>
    </source>
</evidence>
<keyword evidence="20" id="KW-1185">Reference proteome</keyword>
<comment type="cofactor">
    <cofactor evidence="1">
        <name>Ca(2+)</name>
        <dbReference type="ChEBI" id="CHEBI:29108"/>
    </cofactor>
</comment>
<feature type="domain" description="P/Homo B" evidence="18">
    <location>
        <begin position="405"/>
        <end position="543"/>
    </location>
</feature>
<keyword evidence="5" id="KW-0165">Cleavage on pair of basic residues</keyword>
<dbReference type="GO" id="GO:0016486">
    <property type="term" value="P:peptide hormone processing"/>
    <property type="evidence" value="ECO:0007669"/>
    <property type="project" value="TreeGrafter"/>
</dbReference>
<evidence type="ECO:0000256" key="2">
    <source>
        <dbReference type="ARBA" id="ARBA00004394"/>
    </source>
</evidence>
<keyword evidence="13" id="KW-0325">Glycoprotein</keyword>
<comment type="caution">
    <text evidence="19">The sequence shown here is derived from an EMBL/GenBank/DDBJ whole genome shotgun (WGS) entry which is preliminary data.</text>
</comment>